<dbReference type="SUPFAM" id="SSF102588">
    <property type="entry name" value="LmbE-like"/>
    <property type="match status" value="1"/>
</dbReference>
<dbReference type="KEGG" id="serw:FY030_03890"/>
<dbReference type="AlphaFoldDB" id="A0A5J6V4N4"/>
<evidence type="ECO:0000313" key="3">
    <source>
        <dbReference type="Proteomes" id="UP000326546"/>
    </source>
</evidence>
<protein>
    <submittedName>
        <fullName evidence="2">PIG-L family deacetylase</fullName>
    </submittedName>
</protein>
<gene>
    <name evidence="2" type="ORF">FY030_03890</name>
</gene>
<evidence type="ECO:0000256" key="1">
    <source>
        <dbReference type="ARBA" id="ARBA00022833"/>
    </source>
</evidence>
<sequence>MELHPFPQDWQRALVVAAHPDDIEYGTAAAVAAWTAAGKEVTYLLVTRGEAGIDTMHPHDAAVVREQEERDGALEVGVEVVDFLDGFQDGTLEPGLELRRALARQIRRRRPEVVVTGTFDVRFAGGALNQADHRVVGLEILDAVAAAGNRWIFPELLQEGHEPWSGVRHQCWSGGERVTHEVDVTAHFEAAVRSLEAHRRYNEALPEDYPSPRQLLTQILGVPESRGADGVPTRYRWTADVAG</sequence>
<dbReference type="Pfam" id="PF02585">
    <property type="entry name" value="PIG-L"/>
    <property type="match status" value="1"/>
</dbReference>
<dbReference type="Proteomes" id="UP000326546">
    <property type="component" value="Chromosome"/>
</dbReference>
<dbReference type="RefSeq" id="WP_158060365.1">
    <property type="nucleotide sequence ID" value="NZ_CP044427.1"/>
</dbReference>
<keyword evidence="3" id="KW-1185">Reference proteome</keyword>
<dbReference type="PANTHER" id="PTHR12993">
    <property type="entry name" value="N-ACETYLGLUCOSAMINYL-PHOSPHATIDYLINOSITOL DE-N-ACETYLASE-RELATED"/>
    <property type="match status" value="1"/>
</dbReference>
<evidence type="ECO:0000313" key="2">
    <source>
        <dbReference type="EMBL" id="QFG67973.1"/>
    </source>
</evidence>
<dbReference type="PANTHER" id="PTHR12993:SF28">
    <property type="entry name" value="LMBE FAMILY PROTEIN"/>
    <property type="match status" value="1"/>
</dbReference>
<dbReference type="Gene3D" id="3.40.50.10320">
    <property type="entry name" value="LmbE-like"/>
    <property type="match status" value="1"/>
</dbReference>
<organism evidence="2 3">
    <name type="scientific">Ornithinimicrobium pratense</name>
    <dbReference type="NCBI Taxonomy" id="2593973"/>
    <lineage>
        <taxon>Bacteria</taxon>
        <taxon>Bacillati</taxon>
        <taxon>Actinomycetota</taxon>
        <taxon>Actinomycetes</taxon>
        <taxon>Micrococcales</taxon>
        <taxon>Ornithinimicrobiaceae</taxon>
        <taxon>Ornithinimicrobium</taxon>
    </lineage>
</organism>
<name>A0A5J6V4N4_9MICO</name>
<keyword evidence="1" id="KW-0862">Zinc</keyword>
<dbReference type="InterPro" id="IPR003737">
    <property type="entry name" value="GlcNAc_PI_deacetylase-related"/>
</dbReference>
<accession>A0A5J6V4N4</accession>
<dbReference type="OrthoDB" id="3514174at2"/>
<dbReference type="GO" id="GO:0016811">
    <property type="term" value="F:hydrolase activity, acting on carbon-nitrogen (but not peptide) bonds, in linear amides"/>
    <property type="evidence" value="ECO:0007669"/>
    <property type="project" value="TreeGrafter"/>
</dbReference>
<proteinExistence type="predicted"/>
<dbReference type="GO" id="GO:0016137">
    <property type="term" value="P:glycoside metabolic process"/>
    <property type="evidence" value="ECO:0007669"/>
    <property type="project" value="UniProtKB-ARBA"/>
</dbReference>
<dbReference type="InterPro" id="IPR024078">
    <property type="entry name" value="LmbE-like_dom_sf"/>
</dbReference>
<reference evidence="2 3" key="1">
    <citation type="submission" date="2019-09" db="EMBL/GenBank/DDBJ databases">
        <title>Serinicoccus pratensis sp. nov., isolated from meadow soil.</title>
        <authorList>
            <person name="Zhang W."/>
        </authorList>
    </citation>
    <scope>NUCLEOTIDE SEQUENCE [LARGE SCALE GENOMIC DNA]</scope>
    <source>
        <strain evidence="2 3">W204</strain>
    </source>
</reference>
<dbReference type="EMBL" id="CP044427">
    <property type="protein sequence ID" value="QFG67973.1"/>
    <property type="molecule type" value="Genomic_DNA"/>
</dbReference>